<accession>A0A3B0YR39</accession>
<feature type="transmembrane region" description="Helical" evidence="1">
    <location>
        <begin position="44"/>
        <end position="65"/>
    </location>
</feature>
<gene>
    <name evidence="2" type="ORF">MNBD_GAMMA14-1299</name>
</gene>
<evidence type="ECO:0000256" key="1">
    <source>
        <dbReference type="SAM" id="Phobius"/>
    </source>
</evidence>
<protein>
    <submittedName>
        <fullName evidence="2">CDP-diacylglycerol--glycerol-3-phosphate 3-phosphatidyltransferase</fullName>
        <ecNumber evidence="2">2.7.8.5</ecNumber>
    </submittedName>
</protein>
<keyword evidence="2" id="KW-0808">Transferase</keyword>
<dbReference type="AlphaFoldDB" id="A0A3B0YR39"/>
<organism evidence="2">
    <name type="scientific">hydrothermal vent metagenome</name>
    <dbReference type="NCBI Taxonomy" id="652676"/>
    <lineage>
        <taxon>unclassified sequences</taxon>
        <taxon>metagenomes</taxon>
        <taxon>ecological metagenomes</taxon>
    </lineage>
</organism>
<feature type="transmembrane region" description="Helical" evidence="1">
    <location>
        <begin position="21"/>
        <end position="38"/>
    </location>
</feature>
<dbReference type="EMBL" id="UOFM01000528">
    <property type="protein sequence ID" value="VAW83338.1"/>
    <property type="molecule type" value="Genomic_DNA"/>
</dbReference>
<keyword evidence="1" id="KW-0812">Transmembrane</keyword>
<sequence length="75" mass="8681">MYNYRVERLDAHPTLVSKLNTLLQILLVLLVLFNQATGYGDSQWIAWLVYAVTVSIVWSGLDYVITWGRRARDHS</sequence>
<dbReference type="EC" id="2.7.8.5" evidence="2"/>
<reference evidence="2" key="1">
    <citation type="submission" date="2018-06" db="EMBL/GenBank/DDBJ databases">
        <authorList>
            <person name="Zhirakovskaya E."/>
        </authorList>
    </citation>
    <scope>NUCLEOTIDE SEQUENCE</scope>
</reference>
<proteinExistence type="predicted"/>
<dbReference type="GO" id="GO:0008444">
    <property type="term" value="F:CDP-diacylglycerol-glycerol-3-phosphate 3-phosphatidyltransferase activity"/>
    <property type="evidence" value="ECO:0007669"/>
    <property type="project" value="UniProtKB-EC"/>
</dbReference>
<evidence type="ECO:0000313" key="2">
    <source>
        <dbReference type="EMBL" id="VAW83338.1"/>
    </source>
</evidence>
<keyword evidence="1" id="KW-0472">Membrane</keyword>
<keyword evidence="1" id="KW-1133">Transmembrane helix</keyword>
<name>A0A3B0YR39_9ZZZZ</name>